<feature type="compositionally biased region" description="Polar residues" evidence="1">
    <location>
        <begin position="301"/>
        <end position="310"/>
    </location>
</feature>
<dbReference type="Proteomes" id="UP001182556">
    <property type="component" value="Unassembled WGS sequence"/>
</dbReference>
<feature type="region of interest" description="Disordered" evidence="1">
    <location>
        <begin position="1"/>
        <end position="330"/>
    </location>
</feature>
<evidence type="ECO:0000313" key="2">
    <source>
        <dbReference type="EMBL" id="KAK1927367.1"/>
    </source>
</evidence>
<comment type="caution">
    <text evidence="2">The sequence shown here is derived from an EMBL/GenBank/DDBJ whole genome shotgun (WGS) entry which is preliminary data.</text>
</comment>
<evidence type="ECO:0000313" key="3">
    <source>
        <dbReference type="Proteomes" id="UP001182556"/>
    </source>
</evidence>
<gene>
    <name evidence="2" type="ORF">DB88DRAFT_477765</name>
</gene>
<reference evidence="2" key="1">
    <citation type="submission" date="2023-02" db="EMBL/GenBank/DDBJ databases">
        <title>Identification and recombinant expression of a fungal hydrolase from Papiliotrema laurentii that hydrolyzes apple cutin and clears colloidal polyester polyurethane.</title>
        <authorList>
            <consortium name="DOE Joint Genome Institute"/>
            <person name="Roman V.A."/>
            <person name="Bojanowski C."/>
            <person name="Crable B.R."/>
            <person name="Wagner D.N."/>
            <person name="Hung C.S."/>
            <person name="Nadeau L.J."/>
            <person name="Schratz L."/>
            <person name="Haridas S."/>
            <person name="Pangilinan J."/>
            <person name="Lipzen A."/>
            <person name="Na H."/>
            <person name="Yan M."/>
            <person name="Ng V."/>
            <person name="Grigoriev I.V."/>
            <person name="Spatafora J.W."/>
            <person name="Barlow D."/>
            <person name="Biffinger J."/>
            <person name="Kelley-Loughnane N."/>
            <person name="Varaljay V.A."/>
            <person name="Crookes-Goodson W.J."/>
        </authorList>
    </citation>
    <scope>NUCLEOTIDE SEQUENCE</scope>
    <source>
        <strain evidence="2">5307AH</strain>
    </source>
</reference>
<proteinExistence type="predicted"/>
<sequence>MSDLRKAQTDEWEWASGAPKFIDKEQEYPPAPSPPGIPIGTAVHREKAESLPAPGARVTFSGTRSPTLRGERDGRERIASGSDKRLQARRDEIHRTHPPQSASMIHLSAEGYDEAVNPQREATKDPIKRSPPKLPQIARLSRIEGSSHTAADVTVPSPPSSAGTPTSPYVKLGRPPAMRRHTSQDVGSVVRNPSSSTLQPDKRERLVSTPSPTRKSVMPPLASPSLPSSHRPPPRSVMEPESPAQPTPSIYQPSTPPSGTIRTKRDAPPGYISPISDDMYDRYSTHPAAPQPDRSDRHGSQRMNHSSSGSTGDGFHYLPPGYARPTKDLEWNRDGPAMKTYGIAWKRHRDDIVLPHGPAGPRWVQAKPPRAAVVMGGGWWESGGAGM</sequence>
<keyword evidence="3" id="KW-1185">Reference proteome</keyword>
<feature type="compositionally biased region" description="Basic and acidic residues" evidence="1">
    <location>
        <begin position="69"/>
        <end position="95"/>
    </location>
</feature>
<dbReference type="AlphaFoldDB" id="A0AAD9L9B9"/>
<protein>
    <submittedName>
        <fullName evidence="2">Uncharacterized protein</fullName>
    </submittedName>
</protein>
<dbReference type="EMBL" id="JAODAN010000001">
    <property type="protein sequence ID" value="KAK1927367.1"/>
    <property type="molecule type" value="Genomic_DNA"/>
</dbReference>
<evidence type="ECO:0000256" key="1">
    <source>
        <dbReference type="SAM" id="MobiDB-lite"/>
    </source>
</evidence>
<organism evidence="2 3">
    <name type="scientific">Papiliotrema laurentii</name>
    <name type="common">Cryptococcus laurentii</name>
    <dbReference type="NCBI Taxonomy" id="5418"/>
    <lineage>
        <taxon>Eukaryota</taxon>
        <taxon>Fungi</taxon>
        <taxon>Dikarya</taxon>
        <taxon>Basidiomycota</taxon>
        <taxon>Agaricomycotina</taxon>
        <taxon>Tremellomycetes</taxon>
        <taxon>Tremellales</taxon>
        <taxon>Rhynchogastremaceae</taxon>
        <taxon>Papiliotrema</taxon>
    </lineage>
</organism>
<feature type="compositionally biased region" description="Low complexity" evidence="1">
    <location>
        <begin position="216"/>
        <end position="229"/>
    </location>
</feature>
<feature type="compositionally biased region" description="Polar residues" evidence="1">
    <location>
        <begin position="247"/>
        <end position="261"/>
    </location>
</feature>
<name>A0AAD9L9B9_PAPLA</name>
<accession>A0AAD9L9B9</accession>